<feature type="region of interest" description="Disordered" evidence="1">
    <location>
        <begin position="218"/>
        <end position="252"/>
    </location>
</feature>
<comment type="caution">
    <text evidence="2">The sequence shown here is derived from an EMBL/GenBank/DDBJ whole genome shotgun (WGS) entry which is preliminary data.</text>
</comment>
<gene>
    <name evidence="2" type="ORF">R3P38DRAFT_3221868</name>
</gene>
<name>A0AAV9ZZQ0_9AGAR</name>
<dbReference type="Proteomes" id="UP001362999">
    <property type="component" value="Unassembled WGS sequence"/>
</dbReference>
<evidence type="ECO:0000256" key="1">
    <source>
        <dbReference type="SAM" id="MobiDB-lite"/>
    </source>
</evidence>
<protein>
    <submittedName>
        <fullName evidence="2">Uncharacterized protein</fullName>
    </submittedName>
</protein>
<evidence type="ECO:0000313" key="3">
    <source>
        <dbReference type="Proteomes" id="UP001362999"/>
    </source>
</evidence>
<feature type="compositionally biased region" description="Basic and acidic residues" evidence="1">
    <location>
        <begin position="243"/>
        <end position="252"/>
    </location>
</feature>
<reference evidence="2 3" key="1">
    <citation type="journal article" date="2024" name="J Genomics">
        <title>Draft genome sequencing and assembly of Favolaschia claudopus CIRM-BRFM 2984 isolated from oak limbs.</title>
        <authorList>
            <person name="Navarro D."/>
            <person name="Drula E."/>
            <person name="Chaduli D."/>
            <person name="Cazenave R."/>
            <person name="Ahrendt S."/>
            <person name="Wang J."/>
            <person name="Lipzen A."/>
            <person name="Daum C."/>
            <person name="Barry K."/>
            <person name="Grigoriev I.V."/>
            <person name="Favel A."/>
            <person name="Rosso M.N."/>
            <person name="Martin F."/>
        </authorList>
    </citation>
    <scope>NUCLEOTIDE SEQUENCE [LARGE SCALE GENOMIC DNA]</scope>
    <source>
        <strain evidence="2 3">CIRM-BRFM 2984</strain>
    </source>
</reference>
<sequence length="252" mass="27037">MTMYDDAATNPTPVEDGLPSFGIDTGVPWSDDRAIAVGDYSHRHAIADQTMTHVGDRPQNEINGNLIALNALTAIPLKLSLASASPPLRASPTTPSPPSSPLSLSLTRTRLLALPLDNDMANDWQPVLPGFWDIPMQAFLDRGRRDTSHGSVAIAPYGLHVLGHGSTRQFLAAQKDSARDGKMSLMRQLSADDSPLNELQALTAKSAAMHGRALRAVSQEEGCGQTTNLECPPTPPKTTSMQKDWEHDKSAG</sequence>
<dbReference type="AlphaFoldDB" id="A0AAV9ZZQ0"/>
<accession>A0AAV9ZZQ0</accession>
<dbReference type="EMBL" id="JAWWNJ010000096">
    <property type="protein sequence ID" value="KAK6996738.1"/>
    <property type="molecule type" value="Genomic_DNA"/>
</dbReference>
<keyword evidence="3" id="KW-1185">Reference proteome</keyword>
<feature type="region of interest" description="Disordered" evidence="1">
    <location>
        <begin position="1"/>
        <end position="21"/>
    </location>
</feature>
<evidence type="ECO:0000313" key="2">
    <source>
        <dbReference type="EMBL" id="KAK6996738.1"/>
    </source>
</evidence>
<proteinExistence type="predicted"/>
<organism evidence="2 3">
    <name type="scientific">Favolaschia claudopus</name>
    <dbReference type="NCBI Taxonomy" id="2862362"/>
    <lineage>
        <taxon>Eukaryota</taxon>
        <taxon>Fungi</taxon>
        <taxon>Dikarya</taxon>
        <taxon>Basidiomycota</taxon>
        <taxon>Agaricomycotina</taxon>
        <taxon>Agaricomycetes</taxon>
        <taxon>Agaricomycetidae</taxon>
        <taxon>Agaricales</taxon>
        <taxon>Marasmiineae</taxon>
        <taxon>Mycenaceae</taxon>
        <taxon>Favolaschia</taxon>
    </lineage>
</organism>